<organism evidence="1 2">
    <name type="scientific">Amycolatopsis minnesotensis</name>
    <dbReference type="NCBI Taxonomy" id="337894"/>
    <lineage>
        <taxon>Bacteria</taxon>
        <taxon>Bacillati</taxon>
        <taxon>Actinomycetota</taxon>
        <taxon>Actinomycetes</taxon>
        <taxon>Pseudonocardiales</taxon>
        <taxon>Pseudonocardiaceae</taxon>
        <taxon>Amycolatopsis</taxon>
    </lineage>
</organism>
<protein>
    <submittedName>
        <fullName evidence="1">Uncharacterized protein</fullName>
    </submittedName>
</protein>
<accession>A0ABP5D2H6</accession>
<name>A0ABP5D2H6_9PSEU</name>
<evidence type="ECO:0000313" key="2">
    <source>
        <dbReference type="Proteomes" id="UP001501116"/>
    </source>
</evidence>
<comment type="caution">
    <text evidence="1">The sequence shown here is derived from an EMBL/GenBank/DDBJ whole genome shotgun (WGS) entry which is preliminary data.</text>
</comment>
<sequence length="111" mass="11566">MLSLPDLIDASSSERAFRASAALARASARCSGVNVGRANVLVLSSQLTAFAATARSQAPTLAQVLVRPSLTTGPSKRHDILGWETDTHLLPGSVGAGNLVERTYHPDKGGE</sequence>
<dbReference type="Proteomes" id="UP001501116">
    <property type="component" value="Unassembled WGS sequence"/>
</dbReference>
<gene>
    <name evidence="1" type="ORF">GCM10009754_52020</name>
</gene>
<keyword evidence="2" id="KW-1185">Reference proteome</keyword>
<reference evidence="2" key="1">
    <citation type="journal article" date="2019" name="Int. J. Syst. Evol. Microbiol.">
        <title>The Global Catalogue of Microorganisms (GCM) 10K type strain sequencing project: providing services to taxonomists for standard genome sequencing and annotation.</title>
        <authorList>
            <consortium name="The Broad Institute Genomics Platform"/>
            <consortium name="The Broad Institute Genome Sequencing Center for Infectious Disease"/>
            <person name="Wu L."/>
            <person name="Ma J."/>
        </authorList>
    </citation>
    <scope>NUCLEOTIDE SEQUENCE [LARGE SCALE GENOMIC DNA]</scope>
    <source>
        <strain evidence="2">JCM 14545</strain>
    </source>
</reference>
<proteinExistence type="predicted"/>
<dbReference type="EMBL" id="BAAANN010000022">
    <property type="protein sequence ID" value="GAA1971437.1"/>
    <property type="molecule type" value="Genomic_DNA"/>
</dbReference>
<evidence type="ECO:0000313" key="1">
    <source>
        <dbReference type="EMBL" id="GAA1971437.1"/>
    </source>
</evidence>